<evidence type="ECO:0000313" key="2">
    <source>
        <dbReference type="EMBL" id="PNP39598.1"/>
    </source>
</evidence>
<dbReference type="InterPro" id="IPR036291">
    <property type="entry name" value="NAD(P)-bd_dom_sf"/>
</dbReference>
<dbReference type="Gene3D" id="3.40.50.720">
    <property type="entry name" value="NAD(P)-binding Rossmann-like Domain"/>
    <property type="match status" value="1"/>
</dbReference>
<dbReference type="CDD" id="cd08267">
    <property type="entry name" value="MDR1"/>
    <property type="match status" value="1"/>
</dbReference>
<organism evidence="2 3">
    <name type="scientific">Trichoderma gamsii</name>
    <dbReference type="NCBI Taxonomy" id="398673"/>
    <lineage>
        <taxon>Eukaryota</taxon>
        <taxon>Fungi</taxon>
        <taxon>Dikarya</taxon>
        <taxon>Ascomycota</taxon>
        <taxon>Pezizomycotina</taxon>
        <taxon>Sordariomycetes</taxon>
        <taxon>Hypocreomycetidae</taxon>
        <taxon>Hypocreales</taxon>
        <taxon>Hypocreaceae</taxon>
        <taxon>Trichoderma</taxon>
    </lineage>
</organism>
<dbReference type="EMBL" id="MTYH01000080">
    <property type="protein sequence ID" value="PNP39598.1"/>
    <property type="molecule type" value="Genomic_DNA"/>
</dbReference>
<dbReference type="InterPro" id="IPR020843">
    <property type="entry name" value="ER"/>
</dbReference>
<dbReference type="PANTHER" id="PTHR11695:SF294">
    <property type="entry name" value="RETICULON-4-INTERACTING PROTEIN 1, MITOCHONDRIAL"/>
    <property type="match status" value="1"/>
</dbReference>
<dbReference type="OrthoDB" id="201656at2759"/>
<dbReference type="Pfam" id="PF08240">
    <property type="entry name" value="ADH_N"/>
    <property type="match status" value="1"/>
</dbReference>
<dbReference type="GO" id="GO:0016491">
    <property type="term" value="F:oxidoreductase activity"/>
    <property type="evidence" value="ECO:0007669"/>
    <property type="project" value="InterPro"/>
</dbReference>
<gene>
    <name evidence="2" type="ORF">TGAMA5MH_08414</name>
</gene>
<dbReference type="SUPFAM" id="SSF51735">
    <property type="entry name" value="NAD(P)-binding Rossmann-fold domains"/>
    <property type="match status" value="1"/>
</dbReference>
<dbReference type="SMART" id="SM00829">
    <property type="entry name" value="PKS_ER"/>
    <property type="match status" value="1"/>
</dbReference>
<proteinExistence type="predicted"/>
<dbReference type="Gene3D" id="3.90.180.10">
    <property type="entry name" value="Medium-chain alcohol dehydrogenases, catalytic domain"/>
    <property type="match status" value="1"/>
</dbReference>
<evidence type="ECO:0000259" key="1">
    <source>
        <dbReference type="SMART" id="SM00829"/>
    </source>
</evidence>
<comment type="caution">
    <text evidence="2">The sequence shown here is derived from an EMBL/GenBank/DDBJ whole genome shotgun (WGS) entry which is preliminary data.</text>
</comment>
<feature type="domain" description="Enoyl reductase (ER)" evidence="1">
    <location>
        <begin position="14"/>
        <end position="333"/>
    </location>
</feature>
<dbReference type="InterPro" id="IPR013154">
    <property type="entry name" value="ADH-like_N"/>
</dbReference>
<dbReference type="InterPro" id="IPR011032">
    <property type="entry name" value="GroES-like_sf"/>
</dbReference>
<reference evidence="2 3" key="1">
    <citation type="submission" date="2017-02" db="EMBL/GenBank/DDBJ databases">
        <title>Genomes of Trichoderma spp. with biocontrol activity.</title>
        <authorList>
            <person name="Gardiner D."/>
            <person name="Kazan K."/>
            <person name="Vos C."/>
            <person name="Harvey P."/>
        </authorList>
    </citation>
    <scope>NUCLEOTIDE SEQUENCE [LARGE SCALE GENOMIC DNA]</scope>
    <source>
        <strain evidence="2 3">A5MH</strain>
    </source>
</reference>
<name>A0A2K0T247_9HYPO</name>
<sequence>MSTTMQAWQIATPGLLEDVLKLVDNAEKPSKPLQRGQILVEVVSAGLNPADYKMVEMGFASKAITSFPKTIGMDLSGKVVAVGNDVTDAKVNDAVLVRLDPTKAPGSLSQYIVADHHGYAVLPADFDLDLAAGAPTTALTAYQSIKPYIQTGAKVFINGGSGGAGTYGIQIAKALGCHVTTSCSTAKRELCERLGADEIIDYKAGDVVTQLKQKAIIFDLIVDNVGSSLPDLYQQSHHYLKPEGAFVLVGGSASLSSIKNVMKAKFTPSFLGGGKSKFITYITKNDHDDLAQIAKWLGEGVIKTIIDSTFEFEETLKAYEHLKKGSSGGKVIVHASSKA</sequence>
<accession>A0A2K0T247</accession>
<evidence type="ECO:0000313" key="3">
    <source>
        <dbReference type="Proteomes" id="UP000236546"/>
    </source>
</evidence>
<dbReference type="InterPro" id="IPR050700">
    <property type="entry name" value="YIM1/Zinc_Alcohol_DH_Fams"/>
</dbReference>
<dbReference type="GO" id="GO:0005739">
    <property type="term" value="C:mitochondrion"/>
    <property type="evidence" value="ECO:0007669"/>
    <property type="project" value="TreeGrafter"/>
</dbReference>
<dbReference type="AlphaFoldDB" id="A0A2K0T247"/>
<protein>
    <recommendedName>
        <fullName evidence="1">Enoyl reductase (ER) domain-containing protein</fullName>
    </recommendedName>
</protein>
<dbReference type="SUPFAM" id="SSF50129">
    <property type="entry name" value="GroES-like"/>
    <property type="match status" value="1"/>
</dbReference>
<dbReference type="Proteomes" id="UP000236546">
    <property type="component" value="Unassembled WGS sequence"/>
</dbReference>
<dbReference type="Pfam" id="PF13602">
    <property type="entry name" value="ADH_zinc_N_2"/>
    <property type="match status" value="1"/>
</dbReference>
<dbReference type="PANTHER" id="PTHR11695">
    <property type="entry name" value="ALCOHOL DEHYDROGENASE RELATED"/>
    <property type="match status" value="1"/>
</dbReference>